<dbReference type="PANTHER" id="PTHR23028:SF53">
    <property type="entry name" value="ACYL_TRANSF_3 DOMAIN-CONTAINING PROTEIN"/>
    <property type="match status" value="1"/>
</dbReference>
<dbReference type="Proteomes" id="UP001597304">
    <property type="component" value="Unassembled WGS sequence"/>
</dbReference>
<dbReference type="InterPro" id="IPR002656">
    <property type="entry name" value="Acyl_transf_3_dom"/>
</dbReference>
<dbReference type="SUPFAM" id="SSF52266">
    <property type="entry name" value="SGNH hydrolase"/>
    <property type="match status" value="1"/>
</dbReference>
<feature type="transmembrane region" description="Helical" evidence="8">
    <location>
        <begin position="341"/>
        <end position="368"/>
    </location>
</feature>
<keyword evidence="7 11" id="KW-0012">Acyltransferase</keyword>
<keyword evidence="12" id="KW-1185">Reference proteome</keyword>
<dbReference type="Gene3D" id="3.40.50.1110">
    <property type="entry name" value="SGNH hydrolase"/>
    <property type="match status" value="1"/>
</dbReference>
<evidence type="ECO:0000256" key="7">
    <source>
        <dbReference type="ARBA" id="ARBA00023315"/>
    </source>
</evidence>
<keyword evidence="4 8" id="KW-0812">Transmembrane</keyword>
<dbReference type="Pfam" id="PF19040">
    <property type="entry name" value="SGNH"/>
    <property type="match status" value="1"/>
</dbReference>
<feature type="transmembrane region" description="Helical" evidence="8">
    <location>
        <begin position="95"/>
        <end position="113"/>
    </location>
</feature>
<keyword evidence="6 8" id="KW-0472">Membrane</keyword>
<comment type="caution">
    <text evidence="11">The sequence shown here is derived from an EMBL/GenBank/DDBJ whole genome shotgun (WGS) entry which is preliminary data.</text>
</comment>
<dbReference type="GO" id="GO:0016746">
    <property type="term" value="F:acyltransferase activity"/>
    <property type="evidence" value="ECO:0007669"/>
    <property type="project" value="UniProtKB-KW"/>
</dbReference>
<dbReference type="EMBL" id="JBHUEJ010000004">
    <property type="protein sequence ID" value="MFD1709347.1"/>
    <property type="molecule type" value="Genomic_DNA"/>
</dbReference>
<sequence length="628" mass="69298">MRALAVILVLAVHASPAKVPNGFIGVDIFFVISGFLITGILMDDLQSGRFSLRNFYVRRINRLFPALLLVLISVLIAGSFVMYPDEYLRMAFSAWMSTVFAANIGFFSEAGYWDTSSKLKPLLHLWSLGVEEQFYLAWPLLLCLCFRKRGSLLLVALVIAMVSLALNLYLTPKNQAAAFYLPFGRLWELAAGGVLAWVQRAQGMQNSSNARDAFHGSANALSWGALLLLLANQITPMDDRAFPGYYAVVVVLAAAIFIAAGPQAWLNRRVFSHPVLVYIGKISYPLYLWHWPLLVFARLAGEGQWTVSHRNYAVLGSIALAMLTFHGVEQPLAKIKRRGRLALWLLALMVCMGTVAALASKAVLLFGLKAYIIPPMERLGHAKPAVQSTGSIVLLGDSNAGHLEYGLKWIYGDRTQSFWTASWPYLDGTQYRDGHRPPAGGKGTPALTEEALRKITGDAAVRLVILSNAYSQYLIGDGLRSVSDSAAGETKAQAYEAGLRRTVQRLLDSGKQVLVIESIPTYGNLATVMACSTGLRPWLRHQPAGCTQSRSTLETERRPYQDVLDRAFEGMSGVTRFNTLDELCDKDQCYVHRDGEQLYYDSGHFTAEGSQLMSAAIARRIEVMLAAR</sequence>
<dbReference type="Pfam" id="PF01757">
    <property type="entry name" value="Acyl_transf_3"/>
    <property type="match status" value="1"/>
</dbReference>
<dbReference type="EC" id="2.3.1.-" evidence="11"/>
<evidence type="ECO:0000256" key="2">
    <source>
        <dbReference type="ARBA" id="ARBA00022475"/>
    </source>
</evidence>
<feature type="transmembrane region" description="Helical" evidence="8">
    <location>
        <begin position="312"/>
        <end position="329"/>
    </location>
</feature>
<evidence type="ECO:0000256" key="4">
    <source>
        <dbReference type="ARBA" id="ARBA00022692"/>
    </source>
</evidence>
<accession>A0ABW4KQI6</accession>
<dbReference type="RefSeq" id="WP_187265668.1">
    <property type="nucleotide sequence ID" value="NZ_JBHUEJ010000004.1"/>
</dbReference>
<protein>
    <submittedName>
        <fullName evidence="11">Acyltransferase family protein</fullName>
        <ecNumber evidence="11">2.3.1.-</ecNumber>
    </submittedName>
</protein>
<evidence type="ECO:0000256" key="3">
    <source>
        <dbReference type="ARBA" id="ARBA00022679"/>
    </source>
</evidence>
<feature type="transmembrane region" description="Helical" evidence="8">
    <location>
        <begin position="152"/>
        <end position="171"/>
    </location>
</feature>
<dbReference type="InterPro" id="IPR043968">
    <property type="entry name" value="SGNH"/>
</dbReference>
<feature type="transmembrane region" description="Helical" evidence="8">
    <location>
        <begin position="282"/>
        <end position="300"/>
    </location>
</feature>
<gene>
    <name evidence="11" type="ORF">ACFSF0_01895</name>
</gene>
<evidence type="ECO:0000313" key="11">
    <source>
        <dbReference type="EMBL" id="MFD1709347.1"/>
    </source>
</evidence>
<evidence type="ECO:0000256" key="8">
    <source>
        <dbReference type="SAM" id="Phobius"/>
    </source>
</evidence>
<keyword evidence="3 11" id="KW-0808">Transferase</keyword>
<evidence type="ECO:0000259" key="10">
    <source>
        <dbReference type="Pfam" id="PF19040"/>
    </source>
</evidence>
<feature type="transmembrane region" description="Helical" evidence="8">
    <location>
        <begin position="177"/>
        <end position="198"/>
    </location>
</feature>
<feature type="transmembrane region" description="Helical" evidence="8">
    <location>
        <begin position="241"/>
        <end position="261"/>
    </location>
</feature>
<evidence type="ECO:0000256" key="1">
    <source>
        <dbReference type="ARBA" id="ARBA00004651"/>
    </source>
</evidence>
<evidence type="ECO:0000256" key="5">
    <source>
        <dbReference type="ARBA" id="ARBA00022989"/>
    </source>
</evidence>
<feature type="domain" description="SGNH" evidence="10">
    <location>
        <begin position="390"/>
        <end position="618"/>
    </location>
</feature>
<feature type="transmembrane region" description="Helical" evidence="8">
    <location>
        <begin position="24"/>
        <end position="42"/>
    </location>
</feature>
<evidence type="ECO:0000259" key="9">
    <source>
        <dbReference type="Pfam" id="PF01757"/>
    </source>
</evidence>
<organism evidence="11 12">
    <name type="scientific">Ottowia flava</name>
    <dbReference type="NCBI Taxonomy" id="2675430"/>
    <lineage>
        <taxon>Bacteria</taxon>
        <taxon>Pseudomonadati</taxon>
        <taxon>Pseudomonadota</taxon>
        <taxon>Betaproteobacteria</taxon>
        <taxon>Burkholderiales</taxon>
        <taxon>Comamonadaceae</taxon>
        <taxon>Ottowia</taxon>
    </lineage>
</organism>
<proteinExistence type="predicted"/>
<dbReference type="PANTHER" id="PTHR23028">
    <property type="entry name" value="ACETYLTRANSFERASE"/>
    <property type="match status" value="1"/>
</dbReference>
<dbReference type="InterPro" id="IPR050879">
    <property type="entry name" value="Acyltransferase_3"/>
</dbReference>
<dbReference type="InterPro" id="IPR036514">
    <property type="entry name" value="SGNH_hydro_sf"/>
</dbReference>
<feature type="transmembrane region" description="Helical" evidence="8">
    <location>
        <begin position="63"/>
        <end position="83"/>
    </location>
</feature>
<keyword evidence="5 8" id="KW-1133">Transmembrane helix</keyword>
<feature type="transmembrane region" description="Helical" evidence="8">
    <location>
        <begin position="218"/>
        <end position="235"/>
    </location>
</feature>
<comment type="subcellular location">
    <subcellularLocation>
        <location evidence="1">Cell membrane</location>
        <topology evidence="1">Multi-pass membrane protein</topology>
    </subcellularLocation>
</comment>
<evidence type="ECO:0000313" key="12">
    <source>
        <dbReference type="Proteomes" id="UP001597304"/>
    </source>
</evidence>
<feature type="domain" description="Acyltransferase 3" evidence="9">
    <location>
        <begin position="1"/>
        <end position="305"/>
    </location>
</feature>
<reference evidence="12" key="1">
    <citation type="journal article" date="2019" name="Int. J. Syst. Evol. Microbiol.">
        <title>The Global Catalogue of Microorganisms (GCM) 10K type strain sequencing project: providing services to taxonomists for standard genome sequencing and annotation.</title>
        <authorList>
            <consortium name="The Broad Institute Genomics Platform"/>
            <consortium name="The Broad Institute Genome Sequencing Center for Infectious Disease"/>
            <person name="Wu L."/>
            <person name="Ma J."/>
        </authorList>
    </citation>
    <scope>NUCLEOTIDE SEQUENCE [LARGE SCALE GENOMIC DNA]</scope>
    <source>
        <strain evidence="12">LMG 29247</strain>
    </source>
</reference>
<name>A0ABW4KQI6_9BURK</name>
<keyword evidence="2" id="KW-1003">Cell membrane</keyword>
<evidence type="ECO:0000256" key="6">
    <source>
        <dbReference type="ARBA" id="ARBA00023136"/>
    </source>
</evidence>